<evidence type="ECO:0000259" key="2">
    <source>
        <dbReference type="SMART" id="SM00746"/>
    </source>
</evidence>
<proteinExistence type="predicted"/>
<feature type="domain" description="TRASH" evidence="2">
    <location>
        <begin position="16"/>
        <end position="52"/>
    </location>
</feature>
<dbReference type="PANTHER" id="PTHR47272:SF2">
    <property type="entry name" value="PIGGYBAC TRANSPOSABLE ELEMENT-DERIVED PROTEIN 3-LIKE"/>
    <property type="match status" value="1"/>
</dbReference>
<feature type="region of interest" description="Disordered" evidence="1">
    <location>
        <begin position="444"/>
        <end position="478"/>
    </location>
</feature>
<dbReference type="InterPro" id="IPR011017">
    <property type="entry name" value="TRASH_dom"/>
</dbReference>
<dbReference type="GO" id="GO:0008270">
    <property type="term" value="F:zinc ion binding"/>
    <property type="evidence" value="ECO:0007669"/>
    <property type="project" value="InterPro"/>
</dbReference>
<feature type="region of interest" description="Disordered" evidence="1">
    <location>
        <begin position="373"/>
        <end position="421"/>
    </location>
</feature>
<reference evidence="3" key="1">
    <citation type="submission" date="2025-08" db="UniProtKB">
        <authorList>
            <consortium name="Ensembl"/>
        </authorList>
    </citation>
    <scope>IDENTIFICATION</scope>
</reference>
<dbReference type="Pfam" id="PF06467">
    <property type="entry name" value="zf-FCS"/>
    <property type="match status" value="3"/>
</dbReference>
<dbReference type="SMART" id="SM00746">
    <property type="entry name" value="TRASH"/>
    <property type="match status" value="5"/>
</dbReference>
<dbReference type="AlphaFoldDB" id="A0A8B9J8Q8"/>
<feature type="compositionally biased region" description="Basic and acidic residues" evidence="1">
    <location>
        <begin position="468"/>
        <end position="478"/>
    </location>
</feature>
<dbReference type="Pfam" id="PF13843">
    <property type="entry name" value="DDE_Tnp_1_7"/>
    <property type="match status" value="1"/>
</dbReference>
<dbReference type="InterPro" id="IPR010507">
    <property type="entry name" value="Znf_MYM"/>
</dbReference>
<feature type="compositionally biased region" description="Polar residues" evidence="1">
    <location>
        <begin position="91"/>
        <end position="102"/>
    </location>
</feature>
<dbReference type="Ensembl" id="ENSAMXT00005011969.1">
    <property type="protein sequence ID" value="ENSAMXP00005010760.1"/>
    <property type="gene ID" value="ENSAMXG00005005927.1"/>
</dbReference>
<protein>
    <submittedName>
        <fullName evidence="3">Si:ch211-255f4.7</fullName>
    </submittedName>
</protein>
<evidence type="ECO:0000313" key="3">
    <source>
        <dbReference type="Ensembl" id="ENSAMXP00005010760.1"/>
    </source>
</evidence>
<accession>A0A8B9J8Q8</accession>
<feature type="compositionally biased region" description="Low complexity" evidence="1">
    <location>
        <begin position="112"/>
        <end position="133"/>
    </location>
</feature>
<feature type="compositionally biased region" description="Polar residues" evidence="1">
    <location>
        <begin position="55"/>
        <end position="69"/>
    </location>
</feature>
<organism evidence="3 4">
    <name type="scientific">Astyanax mexicanus</name>
    <name type="common">Blind cave fish</name>
    <name type="synonym">Astyanax fasciatus mexicanus</name>
    <dbReference type="NCBI Taxonomy" id="7994"/>
    <lineage>
        <taxon>Eukaryota</taxon>
        <taxon>Metazoa</taxon>
        <taxon>Chordata</taxon>
        <taxon>Craniata</taxon>
        <taxon>Vertebrata</taxon>
        <taxon>Euteleostomi</taxon>
        <taxon>Actinopterygii</taxon>
        <taxon>Neopterygii</taxon>
        <taxon>Teleostei</taxon>
        <taxon>Ostariophysi</taxon>
        <taxon>Characiformes</taxon>
        <taxon>Characoidei</taxon>
        <taxon>Acestrorhamphidae</taxon>
        <taxon>Acestrorhamphinae</taxon>
        <taxon>Astyanax</taxon>
    </lineage>
</organism>
<feature type="domain" description="TRASH" evidence="2">
    <location>
        <begin position="227"/>
        <end position="262"/>
    </location>
</feature>
<feature type="domain" description="TRASH" evidence="2">
    <location>
        <begin position="181"/>
        <end position="216"/>
    </location>
</feature>
<dbReference type="PANTHER" id="PTHR47272">
    <property type="entry name" value="DDE_TNP_1_7 DOMAIN-CONTAINING PROTEIN"/>
    <property type="match status" value="1"/>
</dbReference>
<dbReference type="Proteomes" id="UP000694621">
    <property type="component" value="Unplaced"/>
</dbReference>
<evidence type="ECO:0000256" key="1">
    <source>
        <dbReference type="SAM" id="MobiDB-lite"/>
    </source>
</evidence>
<name>A0A8B9J8Q8_ASTMX</name>
<feature type="domain" description="TRASH" evidence="2">
    <location>
        <begin position="139"/>
        <end position="175"/>
    </location>
</feature>
<feature type="region of interest" description="Disordered" evidence="1">
    <location>
        <begin position="54"/>
        <end position="133"/>
    </location>
</feature>
<feature type="region of interest" description="Disordered" evidence="1">
    <location>
        <begin position="329"/>
        <end position="349"/>
    </location>
</feature>
<evidence type="ECO:0000313" key="4">
    <source>
        <dbReference type="Proteomes" id="UP000694621"/>
    </source>
</evidence>
<feature type="domain" description="TRASH" evidence="2">
    <location>
        <begin position="268"/>
        <end position="303"/>
    </location>
</feature>
<feature type="compositionally biased region" description="Acidic residues" evidence="1">
    <location>
        <begin position="450"/>
        <end position="460"/>
    </location>
</feature>
<dbReference type="InterPro" id="IPR029526">
    <property type="entry name" value="PGBD"/>
</dbReference>
<sequence>MLIADVIFNAGASFPCTNCQKLAIPQYHLAMPDGSIRNFCTYDCVGKFQERLQKPSPQVNGSSTVTANASGVAPRGPQHPSAAPRPSAPPQITNPTSNQTTIPPHVPAPGLAAPQGSQQHQQQPGAAAASSPGPARLTCKQCQKPISSKPEVLQYKNHVGLFCSRLCCDSYKREKDVKATCEYCKEEKILKDITMYEHKLRPFCCEGCKLLFKHELSKQHGAQCRVCAYCSNMTHNTIQNHFGGKLEEFCTEECMSLYTVLFYEMAKCYGCKTQGTLSESLKWDGTIKHFCNLHCVLQFCCKSIIPDQPISNGVAEEYNTLQFRFKMADNTPRSSDGNSRYKRQPERHSPPKALKILGLIGGENSEVEDLSDMDDVVGDPQYQPPKQEPISSSEEEEDSSGCEDPFPQSSQLIGGLKRHRDEYEDDRVSDCDVHNHRSQLCRRLSLTQQDEADVSNDVPEETTPPGPSRREQFEKERGLRWRTSSTLKPIQEVQFKHEEEMVQNRESWTPLDYIEQYIDKDLMKMIADCSNATSLARCEIPLNTSTDEIYHYFGACILMSCVPYPSIRMYWFKTLKFPAITEKFTRDRFFRLRRSLKVLVDDDVPDDLRERDKFWKVRPFLNRVLKGCRSQTRPKCVSIDEQMIPFTGACPSRQFLPMKPNPVGIKNFVCATEDGIVLDFDVYQGANALLEQVQQQPGDLHLDLGGLVADRLSQTLHPNTKIYCGRFFTSIQVLELMLKKQMYVTGTVKKNRVAAAVQKLPTNERLRKDGMGFSAQVTTKDGKICVVKWYDNKPVLMMSSVHAREPEDNCQRWNKKLKQYVTISRPNIVSEYKSKTRGVELADRMMSCYHMSGSTKKWTLRMLMYFTDLALANSWLLYRKDLTERGTPKKSIMQFLEFRMEVATTFLAQHANDSSGFSEQDEPDVFVEGKRRRPAKALPHVSFRRRSNAHLPEVVNKKNAVRCRVKGCSGKTRVRCVTCEVFLCLQGERNCYAAFHT</sequence>